<comment type="caution">
    <text evidence="2">The sequence shown here is derived from an EMBL/GenBank/DDBJ whole genome shotgun (WGS) entry which is preliminary data.</text>
</comment>
<dbReference type="Proteomes" id="UP000608071">
    <property type="component" value="Unassembled WGS sequence"/>
</dbReference>
<gene>
    <name evidence="2" type="ORF">H9647_19425</name>
</gene>
<name>A0ABR8T386_9BACL</name>
<evidence type="ECO:0000313" key="2">
    <source>
        <dbReference type="EMBL" id="MBD7970239.1"/>
    </source>
</evidence>
<feature type="transmembrane region" description="Helical" evidence="1">
    <location>
        <begin position="71"/>
        <end position="90"/>
    </location>
</feature>
<keyword evidence="1" id="KW-1133">Transmembrane helix</keyword>
<dbReference type="EMBL" id="JACSQL010000011">
    <property type="protein sequence ID" value="MBD7970239.1"/>
    <property type="molecule type" value="Genomic_DNA"/>
</dbReference>
<evidence type="ECO:0000313" key="3">
    <source>
        <dbReference type="Proteomes" id="UP000608071"/>
    </source>
</evidence>
<dbReference type="RefSeq" id="WP_191803129.1">
    <property type="nucleotide sequence ID" value="NZ_JACSQL010000011.1"/>
</dbReference>
<reference evidence="2 3" key="1">
    <citation type="submission" date="2020-08" db="EMBL/GenBank/DDBJ databases">
        <title>A Genomic Blueprint of the Chicken Gut Microbiome.</title>
        <authorList>
            <person name="Gilroy R."/>
            <person name="Ravi A."/>
            <person name="Getino M."/>
            <person name="Pursley I."/>
            <person name="Horton D.L."/>
            <person name="Alikhan N.-F."/>
            <person name="Baker D."/>
            <person name="Gharbi K."/>
            <person name="Hall N."/>
            <person name="Watson M."/>
            <person name="Adriaenssens E.M."/>
            <person name="Foster-Nyarko E."/>
            <person name="Jarju S."/>
            <person name="Secka A."/>
            <person name="Antonio M."/>
            <person name="Oren A."/>
            <person name="Chaudhuri R."/>
            <person name="La Ragione R.M."/>
            <person name="Hildebrand F."/>
            <person name="Pallen M.J."/>
        </authorList>
    </citation>
    <scope>NUCLEOTIDE SEQUENCE [LARGE SCALE GENOMIC DNA]</scope>
    <source>
        <strain evidence="2 3">Sa2BVA9</strain>
    </source>
</reference>
<keyword evidence="1" id="KW-0472">Membrane</keyword>
<sequence>MNSRTIKNLKKENTLRREHLNHRKVSIPRNGNFDRHVHEPFTEHFKKGIFKNDIYFTIKPGFIAWVYIKNILLFNIPAFGIHAVLLFLSFMNNIVLNENSSLTTTAGGAQLLFLSYGFCTLMAFRRINDHMAYYNNTMLISKYDINRTLIKMIWRTIDYSENKEIAVMDHYRLKFIKPNLFPTTKELALEEQLYIRNQKSRHEVVRQSSEMRYNRFTIENKREEHIAAKHIADWKQNEYGGSNEYDMLVRKYSHRAAPVIRDMIKELENHSI</sequence>
<keyword evidence="3" id="KW-1185">Reference proteome</keyword>
<organism evidence="2 3">
    <name type="scientific">Paenibacillus gallinarum</name>
    <dbReference type="NCBI Taxonomy" id="2762232"/>
    <lineage>
        <taxon>Bacteria</taxon>
        <taxon>Bacillati</taxon>
        <taxon>Bacillota</taxon>
        <taxon>Bacilli</taxon>
        <taxon>Bacillales</taxon>
        <taxon>Paenibacillaceae</taxon>
        <taxon>Paenibacillus</taxon>
    </lineage>
</organism>
<protein>
    <submittedName>
        <fullName evidence="2">Uncharacterized protein</fullName>
    </submittedName>
</protein>
<keyword evidence="1" id="KW-0812">Transmembrane</keyword>
<proteinExistence type="predicted"/>
<accession>A0ABR8T386</accession>
<feature type="transmembrane region" description="Helical" evidence="1">
    <location>
        <begin position="102"/>
        <end position="124"/>
    </location>
</feature>
<evidence type="ECO:0000256" key="1">
    <source>
        <dbReference type="SAM" id="Phobius"/>
    </source>
</evidence>